<organism evidence="1 2">
    <name type="scientific">Penicilliopsis zonata CBS 506.65</name>
    <dbReference type="NCBI Taxonomy" id="1073090"/>
    <lineage>
        <taxon>Eukaryota</taxon>
        <taxon>Fungi</taxon>
        <taxon>Dikarya</taxon>
        <taxon>Ascomycota</taxon>
        <taxon>Pezizomycotina</taxon>
        <taxon>Eurotiomycetes</taxon>
        <taxon>Eurotiomycetidae</taxon>
        <taxon>Eurotiales</taxon>
        <taxon>Aspergillaceae</taxon>
        <taxon>Penicilliopsis</taxon>
    </lineage>
</organism>
<keyword evidence="2" id="KW-1185">Reference proteome</keyword>
<sequence>MRLENADTYSDLPLPVAHVVLRCQLSQTTFRILGSSAGSTSADEIVAIQQQTEQWFASFSST</sequence>
<reference evidence="2" key="1">
    <citation type="journal article" date="2017" name="Genome Biol.">
        <title>Comparative genomics reveals high biological diversity and specific adaptations in the industrially and medically important fungal genus Aspergillus.</title>
        <authorList>
            <person name="de Vries R.P."/>
            <person name="Riley R."/>
            <person name="Wiebenga A."/>
            <person name="Aguilar-Osorio G."/>
            <person name="Amillis S."/>
            <person name="Uchima C.A."/>
            <person name="Anderluh G."/>
            <person name="Asadollahi M."/>
            <person name="Askin M."/>
            <person name="Barry K."/>
            <person name="Battaglia E."/>
            <person name="Bayram O."/>
            <person name="Benocci T."/>
            <person name="Braus-Stromeyer S.A."/>
            <person name="Caldana C."/>
            <person name="Canovas D."/>
            <person name="Cerqueira G.C."/>
            <person name="Chen F."/>
            <person name="Chen W."/>
            <person name="Choi C."/>
            <person name="Clum A."/>
            <person name="Dos Santos R.A."/>
            <person name="Damasio A.R."/>
            <person name="Diallinas G."/>
            <person name="Emri T."/>
            <person name="Fekete E."/>
            <person name="Flipphi M."/>
            <person name="Freyberg S."/>
            <person name="Gallo A."/>
            <person name="Gournas C."/>
            <person name="Habgood R."/>
            <person name="Hainaut M."/>
            <person name="Harispe M.L."/>
            <person name="Henrissat B."/>
            <person name="Hilden K.S."/>
            <person name="Hope R."/>
            <person name="Hossain A."/>
            <person name="Karabika E."/>
            <person name="Karaffa L."/>
            <person name="Karanyi Z."/>
            <person name="Krasevec N."/>
            <person name="Kuo A."/>
            <person name="Kusch H."/>
            <person name="LaButti K."/>
            <person name="Lagendijk E.L."/>
            <person name="Lapidus A."/>
            <person name="Levasseur A."/>
            <person name="Lindquist E."/>
            <person name="Lipzen A."/>
            <person name="Logrieco A.F."/>
            <person name="MacCabe A."/>
            <person name="Maekelae M.R."/>
            <person name="Malavazi I."/>
            <person name="Melin P."/>
            <person name="Meyer V."/>
            <person name="Mielnichuk N."/>
            <person name="Miskei M."/>
            <person name="Molnar A.P."/>
            <person name="Mule G."/>
            <person name="Ngan C.Y."/>
            <person name="Orejas M."/>
            <person name="Orosz E."/>
            <person name="Ouedraogo J.P."/>
            <person name="Overkamp K.M."/>
            <person name="Park H.-S."/>
            <person name="Perrone G."/>
            <person name="Piumi F."/>
            <person name="Punt P.J."/>
            <person name="Ram A.F."/>
            <person name="Ramon A."/>
            <person name="Rauscher S."/>
            <person name="Record E."/>
            <person name="Riano-Pachon D.M."/>
            <person name="Robert V."/>
            <person name="Roehrig J."/>
            <person name="Ruller R."/>
            <person name="Salamov A."/>
            <person name="Salih N.S."/>
            <person name="Samson R.A."/>
            <person name="Sandor E."/>
            <person name="Sanguinetti M."/>
            <person name="Schuetze T."/>
            <person name="Sepcic K."/>
            <person name="Shelest E."/>
            <person name="Sherlock G."/>
            <person name="Sophianopoulou V."/>
            <person name="Squina F.M."/>
            <person name="Sun H."/>
            <person name="Susca A."/>
            <person name="Todd R.B."/>
            <person name="Tsang A."/>
            <person name="Unkles S.E."/>
            <person name="van de Wiele N."/>
            <person name="van Rossen-Uffink D."/>
            <person name="Oliveira J.V."/>
            <person name="Vesth T.C."/>
            <person name="Visser J."/>
            <person name="Yu J.-H."/>
            <person name="Zhou M."/>
            <person name="Andersen M.R."/>
            <person name="Archer D.B."/>
            <person name="Baker S.E."/>
            <person name="Benoit I."/>
            <person name="Brakhage A.A."/>
            <person name="Braus G.H."/>
            <person name="Fischer R."/>
            <person name="Frisvad J.C."/>
            <person name="Goldman G.H."/>
            <person name="Houbraken J."/>
            <person name="Oakley B."/>
            <person name="Pocsi I."/>
            <person name="Scazzocchio C."/>
            <person name="Seiboth B."/>
            <person name="vanKuyk P.A."/>
            <person name="Wortman J."/>
            <person name="Dyer P.S."/>
            <person name="Grigoriev I.V."/>
        </authorList>
    </citation>
    <scope>NUCLEOTIDE SEQUENCE [LARGE SCALE GENOMIC DNA]</scope>
    <source>
        <strain evidence="2">CBS 506.65</strain>
    </source>
</reference>
<dbReference type="EMBL" id="KV878337">
    <property type="protein sequence ID" value="OJJ50247.1"/>
    <property type="molecule type" value="Genomic_DNA"/>
</dbReference>
<protein>
    <submittedName>
        <fullName evidence="1">Uncharacterized protein</fullName>
    </submittedName>
</protein>
<dbReference type="GeneID" id="34608604"/>
<dbReference type="Proteomes" id="UP000184188">
    <property type="component" value="Unassembled WGS sequence"/>
</dbReference>
<proteinExistence type="predicted"/>
<gene>
    <name evidence="1" type="ORF">ASPZODRAFT_128875</name>
</gene>
<dbReference type="OrthoDB" id="5344325at2759"/>
<evidence type="ECO:0000313" key="2">
    <source>
        <dbReference type="Proteomes" id="UP000184188"/>
    </source>
</evidence>
<dbReference type="AlphaFoldDB" id="A0A1L9ST20"/>
<dbReference type="VEuPathDB" id="FungiDB:ASPZODRAFT_128875"/>
<dbReference type="RefSeq" id="XP_022584757.1">
    <property type="nucleotide sequence ID" value="XM_022722139.1"/>
</dbReference>
<name>A0A1L9ST20_9EURO</name>
<accession>A0A1L9ST20</accession>
<evidence type="ECO:0000313" key="1">
    <source>
        <dbReference type="EMBL" id="OJJ50247.1"/>
    </source>
</evidence>